<dbReference type="InParanoid" id="A0A1J7JF05"/>
<dbReference type="OrthoDB" id="2747330at2759"/>
<dbReference type="InterPro" id="IPR001461">
    <property type="entry name" value="Aspartic_peptidase_A1"/>
</dbReference>
<dbReference type="InterPro" id="IPR001969">
    <property type="entry name" value="Aspartic_peptidase_AS"/>
</dbReference>
<feature type="active site" evidence="5">
    <location>
        <position position="270"/>
    </location>
</feature>
<evidence type="ECO:0000256" key="2">
    <source>
        <dbReference type="ARBA" id="ARBA00022670"/>
    </source>
</evidence>
<feature type="domain" description="Peptidase A1" evidence="8">
    <location>
        <begin position="64"/>
        <end position="379"/>
    </location>
</feature>
<evidence type="ECO:0000256" key="3">
    <source>
        <dbReference type="ARBA" id="ARBA00022750"/>
    </source>
</evidence>
<organism evidence="9 10">
    <name type="scientific">Coniochaeta ligniaria NRRL 30616</name>
    <dbReference type="NCBI Taxonomy" id="1408157"/>
    <lineage>
        <taxon>Eukaryota</taxon>
        <taxon>Fungi</taxon>
        <taxon>Dikarya</taxon>
        <taxon>Ascomycota</taxon>
        <taxon>Pezizomycotina</taxon>
        <taxon>Sordariomycetes</taxon>
        <taxon>Sordariomycetidae</taxon>
        <taxon>Coniochaetales</taxon>
        <taxon>Coniochaetaceae</taxon>
        <taxon>Coniochaeta</taxon>
    </lineage>
</organism>
<dbReference type="Gene3D" id="2.40.70.10">
    <property type="entry name" value="Acid Proteases"/>
    <property type="match status" value="2"/>
</dbReference>
<proteinExistence type="inferred from homology"/>
<reference evidence="9 10" key="1">
    <citation type="submission" date="2016-10" db="EMBL/GenBank/DDBJ databases">
        <title>Draft genome sequence of Coniochaeta ligniaria NRRL30616, a lignocellulolytic fungus for bioabatement of inhibitors in plant biomass hydrolysates.</title>
        <authorList>
            <consortium name="DOE Joint Genome Institute"/>
            <person name="Jimenez D.J."/>
            <person name="Hector R.E."/>
            <person name="Riley R."/>
            <person name="Sun H."/>
            <person name="Grigoriev I.V."/>
            <person name="Van Elsas J.D."/>
            <person name="Nichols N.N."/>
        </authorList>
    </citation>
    <scope>NUCLEOTIDE SEQUENCE [LARGE SCALE GENOMIC DNA]</scope>
    <source>
        <strain evidence="9 10">NRRL 30616</strain>
    </source>
</reference>
<dbReference type="PROSITE" id="PS00141">
    <property type="entry name" value="ASP_PROTEASE"/>
    <property type="match status" value="1"/>
</dbReference>
<keyword evidence="7" id="KW-0732">Signal</keyword>
<protein>
    <submittedName>
        <fullName evidence="9">Acid protease</fullName>
    </submittedName>
</protein>
<feature type="active site" evidence="5">
    <location>
        <position position="82"/>
    </location>
</feature>
<dbReference type="AlphaFoldDB" id="A0A1J7JF05"/>
<evidence type="ECO:0000256" key="7">
    <source>
        <dbReference type="SAM" id="SignalP"/>
    </source>
</evidence>
<dbReference type="GO" id="GO:0006508">
    <property type="term" value="P:proteolysis"/>
    <property type="evidence" value="ECO:0007669"/>
    <property type="project" value="UniProtKB-KW"/>
</dbReference>
<comment type="similarity">
    <text evidence="1 6">Belongs to the peptidase A1 family.</text>
</comment>
<dbReference type="CDD" id="cd06097">
    <property type="entry name" value="Aspergillopepsin_like"/>
    <property type="match status" value="1"/>
</dbReference>
<sequence length="385" mass="41606">MCTSTLRQLLYSVALLGVLAATVHGVQLSHSVASSSAADIYHSTKARYNKGSESPEPYTWDSQFLVQLEIGTPPQLLDLVLDTGSSDLWVFSPQVPDWQKPGHNEYDPSLSSTSKPMPNATWAVRYGDGSTSQGNVVTDVVSVAGIPSLSQAVETATNVSIDFYGSPRADGIIGFGFSQRNKVKPQPQKTWFDNIKGTLKHGLFTLDLRHNDSSTLDIGFVDHSKHTGKVEYLPTSVTHQGAWGFNGTGFTVAGRQVDPPANSSVLCIADSGSSLMIIDDILLSTFYALVPAASYNATEQLWVFPCGAELPDFGVRLGDRFVATVPPSYLEFGQTGYDPDLCYGSLQSNAGLNLSIYGITFLKSLFVVFDDENSRLGFARKPLIA</sequence>
<evidence type="ECO:0000313" key="10">
    <source>
        <dbReference type="Proteomes" id="UP000182658"/>
    </source>
</evidence>
<evidence type="ECO:0000256" key="1">
    <source>
        <dbReference type="ARBA" id="ARBA00007447"/>
    </source>
</evidence>
<dbReference type="SUPFAM" id="SSF50630">
    <property type="entry name" value="Acid proteases"/>
    <property type="match status" value="1"/>
</dbReference>
<dbReference type="STRING" id="1408157.A0A1J7JF05"/>
<name>A0A1J7JF05_9PEZI</name>
<dbReference type="EMBL" id="KV875098">
    <property type="protein sequence ID" value="OIW28280.1"/>
    <property type="molecule type" value="Genomic_DNA"/>
</dbReference>
<feature type="chain" id="PRO_5013357938" evidence="7">
    <location>
        <begin position="26"/>
        <end position="385"/>
    </location>
</feature>
<feature type="signal peptide" evidence="7">
    <location>
        <begin position="1"/>
        <end position="25"/>
    </location>
</feature>
<keyword evidence="10" id="KW-1185">Reference proteome</keyword>
<dbReference type="InterPro" id="IPR034163">
    <property type="entry name" value="Aspergillopepsin-like_cat_dom"/>
</dbReference>
<dbReference type="PANTHER" id="PTHR47966:SF1">
    <property type="entry name" value="ASPARTYL PROTEINASE"/>
    <property type="match status" value="1"/>
</dbReference>
<dbReference type="GO" id="GO:0004190">
    <property type="term" value="F:aspartic-type endopeptidase activity"/>
    <property type="evidence" value="ECO:0007669"/>
    <property type="project" value="UniProtKB-KW"/>
</dbReference>
<dbReference type="InterPro" id="IPR033121">
    <property type="entry name" value="PEPTIDASE_A1"/>
</dbReference>
<dbReference type="PANTHER" id="PTHR47966">
    <property type="entry name" value="BETA-SITE APP-CLEAVING ENZYME, ISOFORM A-RELATED"/>
    <property type="match status" value="1"/>
</dbReference>
<dbReference type="PRINTS" id="PR00792">
    <property type="entry name" value="PEPSIN"/>
</dbReference>
<dbReference type="Pfam" id="PF00026">
    <property type="entry name" value="Asp"/>
    <property type="match status" value="1"/>
</dbReference>
<keyword evidence="2 6" id="KW-0645">Protease</keyword>
<dbReference type="InterPro" id="IPR021109">
    <property type="entry name" value="Peptidase_aspartic_dom_sf"/>
</dbReference>
<gene>
    <name evidence="9" type="ORF">CONLIGDRAFT_661764</name>
</gene>
<keyword evidence="4 6" id="KW-0378">Hydrolase</keyword>
<evidence type="ECO:0000256" key="5">
    <source>
        <dbReference type="PIRSR" id="PIRSR601461-1"/>
    </source>
</evidence>
<evidence type="ECO:0000256" key="6">
    <source>
        <dbReference type="RuleBase" id="RU000454"/>
    </source>
</evidence>
<evidence type="ECO:0000259" key="8">
    <source>
        <dbReference type="PROSITE" id="PS51767"/>
    </source>
</evidence>
<dbReference type="PROSITE" id="PS51767">
    <property type="entry name" value="PEPTIDASE_A1"/>
    <property type="match status" value="1"/>
</dbReference>
<evidence type="ECO:0000313" key="9">
    <source>
        <dbReference type="EMBL" id="OIW28280.1"/>
    </source>
</evidence>
<evidence type="ECO:0000256" key="4">
    <source>
        <dbReference type="ARBA" id="ARBA00022801"/>
    </source>
</evidence>
<keyword evidence="3 6" id="KW-0064">Aspartyl protease</keyword>
<dbReference type="Proteomes" id="UP000182658">
    <property type="component" value="Unassembled WGS sequence"/>
</dbReference>
<accession>A0A1J7JF05</accession>